<dbReference type="EMBL" id="WRXN01000009">
    <property type="protein sequence ID" value="MVT10629.1"/>
    <property type="molecule type" value="Genomic_DNA"/>
</dbReference>
<dbReference type="PANTHER" id="PTHR30273:SF2">
    <property type="entry name" value="PROTEIN FECR"/>
    <property type="match status" value="1"/>
</dbReference>
<evidence type="ECO:0000313" key="4">
    <source>
        <dbReference type="EMBL" id="MVT10629.1"/>
    </source>
</evidence>
<reference evidence="4 5" key="1">
    <citation type="submission" date="2019-12" db="EMBL/GenBank/DDBJ databases">
        <title>Chitinophaga sp. strain ysch24 (GDMCC 1.1355), whole genome shotgun sequence.</title>
        <authorList>
            <person name="Zhang X."/>
        </authorList>
    </citation>
    <scope>NUCLEOTIDE SEQUENCE [LARGE SCALE GENOMIC DNA]</scope>
    <source>
        <strain evidence="5">ysch24</strain>
    </source>
</reference>
<feature type="domain" description="FecR protein" evidence="2">
    <location>
        <begin position="170"/>
        <end position="264"/>
    </location>
</feature>
<keyword evidence="5" id="KW-1185">Reference proteome</keyword>
<organism evidence="4 5">
    <name type="scientific">Chitinophaga tropicalis</name>
    <dbReference type="NCBI Taxonomy" id="2683588"/>
    <lineage>
        <taxon>Bacteria</taxon>
        <taxon>Pseudomonadati</taxon>
        <taxon>Bacteroidota</taxon>
        <taxon>Chitinophagia</taxon>
        <taxon>Chitinophagales</taxon>
        <taxon>Chitinophagaceae</taxon>
        <taxon>Chitinophaga</taxon>
    </lineage>
</organism>
<evidence type="ECO:0000259" key="3">
    <source>
        <dbReference type="Pfam" id="PF16344"/>
    </source>
</evidence>
<comment type="caution">
    <text evidence="4">The sequence shown here is derived from an EMBL/GenBank/DDBJ whole genome shotgun (WGS) entry which is preliminary data.</text>
</comment>
<gene>
    <name evidence="4" type="ORF">GO493_20325</name>
</gene>
<dbReference type="InterPro" id="IPR012373">
    <property type="entry name" value="Ferrdict_sens_TM"/>
</dbReference>
<dbReference type="Gene3D" id="2.60.120.1440">
    <property type="match status" value="1"/>
</dbReference>
<dbReference type="Gene3D" id="3.55.50.30">
    <property type="match status" value="1"/>
</dbReference>
<dbReference type="InterPro" id="IPR032508">
    <property type="entry name" value="FecR_C"/>
</dbReference>
<evidence type="ECO:0000313" key="5">
    <source>
        <dbReference type="Proteomes" id="UP000461730"/>
    </source>
</evidence>
<dbReference type="Proteomes" id="UP000461730">
    <property type="component" value="Unassembled WGS sequence"/>
</dbReference>
<evidence type="ECO:0000256" key="1">
    <source>
        <dbReference type="SAM" id="Phobius"/>
    </source>
</evidence>
<keyword evidence="1" id="KW-1133">Transmembrane helix</keyword>
<keyword evidence="1" id="KW-0812">Transmembrane</keyword>
<accession>A0A7K1U8D8</accession>
<sequence length="375" mass="41392">MDNNNGIEDLLVLKLAGALSKEEEERLDQLMANDPKVKAAWEELLQSGIAEELDNFNTSHFIAGVKREMARRKQQRAFRSINIMLVAATVTGLGLFIYMLNKPANTQKVLSAGKNIPGKGIYLQTAGGDIVNLSENEQGRTIRAGQAELYNYGDTLKFSAPASETGINRLVVPAGEDYTVQLSDGSTVHLNASSTLEFPFSFSNNERDITFAGEAYLRVATEPNQPFIVHVPNQADIRVLGTEFNINSYDSGKVTVSLVQGSIKLTAGKQEAIVKPGFQAAYTIDKSINTCPFDKDDVLSWLEGRYVFHNVPLREITPILERLYDVRIVIDDPAVAEKPFTGDIMKTNGLSSFLKRIKLTGNADNYTKDDTIHIK</sequence>
<dbReference type="GO" id="GO:0016989">
    <property type="term" value="F:sigma factor antagonist activity"/>
    <property type="evidence" value="ECO:0007669"/>
    <property type="project" value="TreeGrafter"/>
</dbReference>
<feature type="domain" description="Protein FecR C-terminal" evidence="3">
    <location>
        <begin position="305"/>
        <end position="374"/>
    </location>
</feature>
<dbReference type="AlphaFoldDB" id="A0A7K1U8D8"/>
<dbReference type="InterPro" id="IPR006860">
    <property type="entry name" value="FecR"/>
</dbReference>
<feature type="transmembrane region" description="Helical" evidence="1">
    <location>
        <begin position="81"/>
        <end position="100"/>
    </location>
</feature>
<dbReference type="PIRSF" id="PIRSF018266">
    <property type="entry name" value="FecR"/>
    <property type="match status" value="1"/>
</dbReference>
<name>A0A7K1U8D8_9BACT</name>
<proteinExistence type="predicted"/>
<keyword evidence="1" id="KW-0472">Membrane</keyword>
<protein>
    <submittedName>
        <fullName evidence="4">DUF4974 domain-containing protein</fullName>
    </submittedName>
</protein>
<dbReference type="Pfam" id="PF04773">
    <property type="entry name" value="FecR"/>
    <property type="match status" value="1"/>
</dbReference>
<dbReference type="Pfam" id="PF16344">
    <property type="entry name" value="FecR_C"/>
    <property type="match status" value="1"/>
</dbReference>
<dbReference type="PANTHER" id="PTHR30273">
    <property type="entry name" value="PERIPLASMIC SIGNAL SENSOR AND SIGMA FACTOR ACTIVATOR FECR-RELATED"/>
    <property type="match status" value="1"/>
</dbReference>
<evidence type="ECO:0000259" key="2">
    <source>
        <dbReference type="Pfam" id="PF04773"/>
    </source>
</evidence>
<dbReference type="RefSeq" id="WP_157308070.1">
    <property type="nucleotide sequence ID" value="NZ_WRXN01000009.1"/>
</dbReference>